<gene>
    <name evidence="3" type="ORF">MM213_13680</name>
</gene>
<proteinExistence type="predicted"/>
<keyword evidence="1 3" id="KW-0378">Hydrolase</keyword>
<comment type="caution">
    <text evidence="3">The sequence shown here is derived from an EMBL/GenBank/DDBJ whole genome shotgun (WGS) entry which is preliminary data.</text>
</comment>
<dbReference type="SUPFAM" id="SSF48208">
    <property type="entry name" value="Six-hairpin glycosidases"/>
    <property type="match status" value="1"/>
</dbReference>
<feature type="chain" id="PRO_5045405022" evidence="2">
    <location>
        <begin position="27"/>
        <end position="420"/>
    </location>
</feature>
<name>A0ABS9VDM2_9BACT</name>
<keyword evidence="2" id="KW-0732">Signal</keyword>
<dbReference type="InterPro" id="IPR012341">
    <property type="entry name" value="6hp_glycosidase-like_sf"/>
</dbReference>
<evidence type="ECO:0000313" key="4">
    <source>
        <dbReference type="Proteomes" id="UP001165430"/>
    </source>
</evidence>
<dbReference type="InterPro" id="IPR052043">
    <property type="entry name" value="PolySaccharide_Degr_Enz"/>
</dbReference>
<dbReference type="PANTHER" id="PTHR33886">
    <property type="entry name" value="UNSATURATED RHAMNOGALACTURONAN HYDROLASE (EUROFUNG)"/>
    <property type="match status" value="1"/>
</dbReference>
<reference evidence="3" key="1">
    <citation type="submission" date="2022-03" db="EMBL/GenBank/DDBJ databases">
        <title>De novo assembled genomes of Belliella spp. (Cyclobacteriaceae) strains.</title>
        <authorList>
            <person name="Szabo A."/>
            <person name="Korponai K."/>
            <person name="Felfoldi T."/>
        </authorList>
    </citation>
    <scope>NUCLEOTIDE SEQUENCE</scope>
    <source>
        <strain evidence="3">DSM 111903</strain>
    </source>
</reference>
<dbReference type="EMBL" id="JAKZGO010000011">
    <property type="protein sequence ID" value="MCH7414544.1"/>
    <property type="molecule type" value="Genomic_DNA"/>
</dbReference>
<dbReference type="RefSeq" id="WP_241413067.1">
    <property type="nucleotide sequence ID" value="NZ_JAKZGO010000011.1"/>
</dbReference>
<feature type="signal peptide" evidence="2">
    <location>
        <begin position="1"/>
        <end position="26"/>
    </location>
</feature>
<dbReference type="InterPro" id="IPR008928">
    <property type="entry name" value="6-hairpin_glycosidase_sf"/>
</dbReference>
<accession>A0ABS9VDM2</accession>
<evidence type="ECO:0000256" key="1">
    <source>
        <dbReference type="ARBA" id="ARBA00022801"/>
    </source>
</evidence>
<sequence length="420" mass="48510">MKHKMFSKPVFTATLIIFLSTIQVFAQQNGVDSDLEVVQKVADFILSENKLGFKDDQGNNYNSFKDIPKDKEVSFASKYGEWHYTNGVINLAMMHLASHTGEGKYYDYAKNHIAHGFENYKFFQSRFKNDRPHHKYPLGQLWTMLELDDFGAISASMLEVMKKDDNATYKEYIENGAKRMTYGQDRLFDKTLVRTFPQEMTLWADDLYMSVPFLSRLAVYTGENKYFDDAINQVLNFDKYLWNPHNGLYFHCYYTDTEQNGVAHWGRSNGWLVLSQIHLLERLPDGYPGKDKVIKNLEKQLIGLSRYQDQDGLWRQLLDKNDSYKETSASAMFVQGFAKAITEGWIDKRFASVALRGWEGLRKTMITEDGQVKDICVGTGISDDLIFYYTRPARANEKHGVGSVIDAGLEVIKLKEYLKK</sequence>
<protein>
    <submittedName>
        <fullName evidence="3">Glycoside hydrolase family 88 protein</fullName>
    </submittedName>
</protein>
<dbReference type="GO" id="GO:0016787">
    <property type="term" value="F:hydrolase activity"/>
    <property type="evidence" value="ECO:0007669"/>
    <property type="project" value="UniProtKB-KW"/>
</dbReference>
<organism evidence="3 4">
    <name type="scientific">Belliella alkalica</name>
    <dbReference type="NCBI Taxonomy" id="1730871"/>
    <lineage>
        <taxon>Bacteria</taxon>
        <taxon>Pseudomonadati</taxon>
        <taxon>Bacteroidota</taxon>
        <taxon>Cytophagia</taxon>
        <taxon>Cytophagales</taxon>
        <taxon>Cyclobacteriaceae</taxon>
        <taxon>Belliella</taxon>
    </lineage>
</organism>
<keyword evidence="4" id="KW-1185">Reference proteome</keyword>
<dbReference type="PANTHER" id="PTHR33886:SF8">
    <property type="entry name" value="UNSATURATED RHAMNOGALACTURONAN HYDROLASE (EUROFUNG)"/>
    <property type="match status" value="1"/>
</dbReference>
<evidence type="ECO:0000256" key="2">
    <source>
        <dbReference type="SAM" id="SignalP"/>
    </source>
</evidence>
<dbReference type="InterPro" id="IPR010905">
    <property type="entry name" value="Glyco_hydro_88"/>
</dbReference>
<dbReference type="Pfam" id="PF07470">
    <property type="entry name" value="Glyco_hydro_88"/>
    <property type="match status" value="1"/>
</dbReference>
<dbReference type="Proteomes" id="UP001165430">
    <property type="component" value="Unassembled WGS sequence"/>
</dbReference>
<dbReference type="Gene3D" id="1.50.10.10">
    <property type="match status" value="1"/>
</dbReference>
<evidence type="ECO:0000313" key="3">
    <source>
        <dbReference type="EMBL" id="MCH7414544.1"/>
    </source>
</evidence>